<dbReference type="AlphaFoldDB" id="A0A8S9Z7S6"/>
<name>A0A8S9Z7S6_9BILA</name>
<feature type="transmembrane region" description="Helical" evidence="1">
    <location>
        <begin position="97"/>
        <end position="115"/>
    </location>
</feature>
<evidence type="ECO:0000313" key="2">
    <source>
        <dbReference type="EMBL" id="KAF7627251.1"/>
    </source>
</evidence>
<proteinExistence type="predicted"/>
<accession>A0A8S9Z7S6</accession>
<keyword evidence="3" id="KW-1185">Reference proteome</keyword>
<reference evidence="2" key="1">
    <citation type="journal article" date="2020" name="Ecol. Evol.">
        <title>Genome structure and content of the rice root-knot nematode (Meloidogyne graminicola).</title>
        <authorList>
            <person name="Phan N.T."/>
            <person name="Danchin E.G.J."/>
            <person name="Klopp C."/>
            <person name="Perfus-Barbeoch L."/>
            <person name="Kozlowski D.K."/>
            <person name="Koutsovoulos G.D."/>
            <person name="Lopez-Roques C."/>
            <person name="Bouchez O."/>
            <person name="Zahm M."/>
            <person name="Besnard G."/>
            <person name="Bellafiore S."/>
        </authorList>
    </citation>
    <scope>NUCLEOTIDE SEQUENCE</scope>
    <source>
        <strain evidence="2">VN-18</strain>
    </source>
</reference>
<keyword evidence="1" id="KW-0812">Transmembrane</keyword>
<feature type="transmembrane region" description="Helical" evidence="1">
    <location>
        <begin position="41"/>
        <end position="64"/>
    </location>
</feature>
<comment type="caution">
    <text evidence="2">The sequence shown here is derived from an EMBL/GenBank/DDBJ whole genome shotgun (WGS) entry which is preliminary data.</text>
</comment>
<gene>
    <name evidence="2" type="ORF">Mgra_00009463</name>
</gene>
<sequence length="291" mass="33347">MKINSSSYSSSSFTSKKYNFIKQLNNKLEITCQLELRRVSLLLLLIVGTTFDKILFIFKFNILFKDSFLILKKKGNIFLILKIKCPYNFKQKVHKMFLWEITFAIVISLFFFFSLSKCCLATNIEENEDERSKRAGARAFQRPNFDDLSYELKRGGARTFSKIENKRGGARTFSKIEEKRGGARPFYGFFGDGDSTWKRGGGRYFIRPFADYGGIGGIGGGGTWAKRGGGRQFSADKRAGGRNFFGNLDSTFDSTNYWIPPRYTPLKKAIVAVDDYQILHNSPPFYSYHFN</sequence>
<evidence type="ECO:0000313" key="3">
    <source>
        <dbReference type="Proteomes" id="UP000605970"/>
    </source>
</evidence>
<dbReference type="Proteomes" id="UP000605970">
    <property type="component" value="Unassembled WGS sequence"/>
</dbReference>
<dbReference type="EMBL" id="JABEBT010000158">
    <property type="protein sequence ID" value="KAF7627251.1"/>
    <property type="molecule type" value="Genomic_DNA"/>
</dbReference>
<evidence type="ECO:0000256" key="1">
    <source>
        <dbReference type="SAM" id="Phobius"/>
    </source>
</evidence>
<dbReference type="OrthoDB" id="5803199at2759"/>
<organism evidence="2 3">
    <name type="scientific">Meloidogyne graminicola</name>
    <dbReference type="NCBI Taxonomy" id="189291"/>
    <lineage>
        <taxon>Eukaryota</taxon>
        <taxon>Metazoa</taxon>
        <taxon>Ecdysozoa</taxon>
        <taxon>Nematoda</taxon>
        <taxon>Chromadorea</taxon>
        <taxon>Rhabditida</taxon>
        <taxon>Tylenchina</taxon>
        <taxon>Tylenchomorpha</taxon>
        <taxon>Tylenchoidea</taxon>
        <taxon>Meloidogynidae</taxon>
        <taxon>Meloidogyninae</taxon>
        <taxon>Meloidogyne</taxon>
    </lineage>
</organism>
<keyword evidence="1" id="KW-1133">Transmembrane helix</keyword>
<keyword evidence="1" id="KW-0472">Membrane</keyword>
<protein>
    <submittedName>
        <fullName evidence="2">Uncharacterized protein</fullName>
    </submittedName>
</protein>